<keyword evidence="4" id="KW-1185">Reference proteome</keyword>
<gene>
    <name evidence="3" type="ORF">BKA00_001140</name>
</gene>
<proteinExistence type="predicted"/>
<name>A0A7X0FWL3_9ACTN</name>
<comment type="caution">
    <text evidence="3">The sequence shown here is derived from an EMBL/GenBank/DDBJ whole genome shotgun (WGS) entry which is preliminary data.</text>
</comment>
<reference evidence="3 4" key="1">
    <citation type="submission" date="2020-08" db="EMBL/GenBank/DDBJ databases">
        <title>Sequencing the genomes of 1000 actinobacteria strains.</title>
        <authorList>
            <person name="Klenk H.-P."/>
        </authorList>
    </citation>
    <scope>NUCLEOTIDE SEQUENCE [LARGE SCALE GENOMIC DNA]</scope>
    <source>
        <strain evidence="3 4">DSM 43675</strain>
    </source>
</reference>
<organism evidence="3 4">
    <name type="scientific">Actinomadura coerulea</name>
    <dbReference type="NCBI Taxonomy" id="46159"/>
    <lineage>
        <taxon>Bacteria</taxon>
        <taxon>Bacillati</taxon>
        <taxon>Actinomycetota</taxon>
        <taxon>Actinomycetes</taxon>
        <taxon>Streptosporangiales</taxon>
        <taxon>Thermomonosporaceae</taxon>
        <taxon>Actinomadura</taxon>
    </lineage>
</organism>
<evidence type="ECO:0000259" key="2">
    <source>
        <dbReference type="Pfam" id="PF20703"/>
    </source>
</evidence>
<evidence type="ECO:0000313" key="3">
    <source>
        <dbReference type="EMBL" id="MBB6394226.1"/>
    </source>
</evidence>
<feature type="domain" description="Novel STAND NTPase 1" evidence="2">
    <location>
        <begin position="8"/>
        <end position="415"/>
    </location>
</feature>
<keyword evidence="1" id="KW-0812">Transmembrane</keyword>
<evidence type="ECO:0000256" key="1">
    <source>
        <dbReference type="SAM" id="Phobius"/>
    </source>
</evidence>
<feature type="transmembrane region" description="Helical" evidence="1">
    <location>
        <begin position="467"/>
        <end position="490"/>
    </location>
</feature>
<protein>
    <recommendedName>
        <fullName evidence="2">Novel STAND NTPase 1 domain-containing protein</fullName>
    </recommendedName>
</protein>
<dbReference type="EMBL" id="JACHMQ010000001">
    <property type="protein sequence ID" value="MBB6394226.1"/>
    <property type="molecule type" value="Genomic_DNA"/>
</dbReference>
<keyword evidence="1" id="KW-1133">Transmembrane helix</keyword>
<accession>A0A7X0FWL3</accession>
<dbReference type="AlphaFoldDB" id="A0A7X0FWL3"/>
<dbReference type="RefSeq" id="WP_185023912.1">
    <property type="nucleotide sequence ID" value="NZ_JACHMQ010000001.1"/>
</dbReference>
<dbReference type="InterPro" id="IPR049052">
    <property type="entry name" value="nSTAND1"/>
</dbReference>
<dbReference type="Proteomes" id="UP000546324">
    <property type="component" value="Unassembled WGS sequence"/>
</dbReference>
<dbReference type="Pfam" id="PF20703">
    <property type="entry name" value="nSTAND1"/>
    <property type="match status" value="1"/>
</dbReference>
<evidence type="ECO:0000313" key="4">
    <source>
        <dbReference type="Proteomes" id="UP000546324"/>
    </source>
</evidence>
<sequence>MGQVNVSPYQGLAPFEPEQAEVFFGRAQATRDLLGRLGPRLEERGTILLVSGSSGVGTSSLLRAGLMPALAEGAPPLTGSARWPCLLMTPTADPLRALAEVWVRAFGGQVEAVRERLCRDPRDLPSELSGTDAPDGRFILVVDQFEELFTLVDDERERQVFVHALHAMADGPRGAGVVIGVRAAHRDRCAAYPQFAEALQDGHVIVEPMTGSDLRLAVTGPAAAAGLEIEPGLVDLALSELGEGRAADGRYEPGALPWLSRALLGTWERRENGRLTIRGYEESGRVRDSVRRTADEVLAGLPPEDRKMALRVFRRLMVLTAGGRAERRRATLAEIHAAAAAGSAERRERVGALLSVLAGRRLLTLDEDGAEIAHDALLSGWPPLRQWLEPDLTAQALYDGLVEEAGRWADHGRDSAFLYRGARLLAVQEAGPRWERDPDSFPTPGPTVMEFVAASAKAARKAKRRRGLVIGGMAVLLVLAVTAAILAVAARQDAPTPEARPYPRSCG</sequence>
<keyword evidence="1" id="KW-0472">Membrane</keyword>